<accession>A0A1L9P9N6</accession>
<dbReference type="RefSeq" id="XP_040663958.1">
    <property type="nucleotide sequence ID" value="XM_040813161.1"/>
</dbReference>
<keyword evidence="1" id="KW-1133">Transmembrane helix</keyword>
<name>A0A1L9P9N6_ASPVE</name>
<dbReference type="EMBL" id="KV878126">
    <property type="protein sequence ID" value="OJI98195.1"/>
    <property type="molecule type" value="Genomic_DNA"/>
</dbReference>
<dbReference type="Proteomes" id="UP000184073">
    <property type="component" value="Unassembled WGS sequence"/>
</dbReference>
<dbReference type="VEuPathDB" id="FungiDB:ASPVEDRAFT_448984"/>
<gene>
    <name evidence="2" type="ORF">ASPVEDRAFT_448984</name>
</gene>
<dbReference type="GeneID" id="63728672"/>
<proteinExistence type="predicted"/>
<keyword evidence="1" id="KW-0472">Membrane</keyword>
<dbReference type="AlphaFoldDB" id="A0A1L9P9N6"/>
<sequence length="71" mass="8424">MPKSDPDSRSFPVGIHGTIYTYLVKCIVGYNTYLYQVAVLIKFGYRRKTYMLRPAVHKMIHCQFLFDIDRF</sequence>
<reference evidence="3" key="1">
    <citation type="journal article" date="2017" name="Genome Biol.">
        <title>Comparative genomics reveals high biological diversity and specific adaptations in the industrially and medically important fungal genus Aspergillus.</title>
        <authorList>
            <person name="de Vries R.P."/>
            <person name="Riley R."/>
            <person name="Wiebenga A."/>
            <person name="Aguilar-Osorio G."/>
            <person name="Amillis S."/>
            <person name="Uchima C.A."/>
            <person name="Anderluh G."/>
            <person name="Asadollahi M."/>
            <person name="Askin M."/>
            <person name="Barry K."/>
            <person name="Battaglia E."/>
            <person name="Bayram O."/>
            <person name="Benocci T."/>
            <person name="Braus-Stromeyer S.A."/>
            <person name="Caldana C."/>
            <person name="Canovas D."/>
            <person name="Cerqueira G.C."/>
            <person name="Chen F."/>
            <person name="Chen W."/>
            <person name="Choi C."/>
            <person name="Clum A."/>
            <person name="Dos Santos R.A."/>
            <person name="Damasio A.R."/>
            <person name="Diallinas G."/>
            <person name="Emri T."/>
            <person name="Fekete E."/>
            <person name="Flipphi M."/>
            <person name="Freyberg S."/>
            <person name="Gallo A."/>
            <person name="Gournas C."/>
            <person name="Habgood R."/>
            <person name="Hainaut M."/>
            <person name="Harispe M.L."/>
            <person name="Henrissat B."/>
            <person name="Hilden K.S."/>
            <person name="Hope R."/>
            <person name="Hossain A."/>
            <person name="Karabika E."/>
            <person name="Karaffa L."/>
            <person name="Karanyi Z."/>
            <person name="Krasevec N."/>
            <person name="Kuo A."/>
            <person name="Kusch H."/>
            <person name="LaButti K."/>
            <person name="Lagendijk E.L."/>
            <person name="Lapidus A."/>
            <person name="Levasseur A."/>
            <person name="Lindquist E."/>
            <person name="Lipzen A."/>
            <person name="Logrieco A.F."/>
            <person name="MacCabe A."/>
            <person name="Maekelae M.R."/>
            <person name="Malavazi I."/>
            <person name="Melin P."/>
            <person name="Meyer V."/>
            <person name="Mielnichuk N."/>
            <person name="Miskei M."/>
            <person name="Molnar A.P."/>
            <person name="Mule G."/>
            <person name="Ngan C.Y."/>
            <person name="Orejas M."/>
            <person name="Orosz E."/>
            <person name="Ouedraogo J.P."/>
            <person name="Overkamp K.M."/>
            <person name="Park H.-S."/>
            <person name="Perrone G."/>
            <person name="Piumi F."/>
            <person name="Punt P.J."/>
            <person name="Ram A.F."/>
            <person name="Ramon A."/>
            <person name="Rauscher S."/>
            <person name="Record E."/>
            <person name="Riano-Pachon D.M."/>
            <person name="Robert V."/>
            <person name="Roehrig J."/>
            <person name="Ruller R."/>
            <person name="Salamov A."/>
            <person name="Salih N.S."/>
            <person name="Samson R.A."/>
            <person name="Sandor E."/>
            <person name="Sanguinetti M."/>
            <person name="Schuetze T."/>
            <person name="Sepcic K."/>
            <person name="Shelest E."/>
            <person name="Sherlock G."/>
            <person name="Sophianopoulou V."/>
            <person name="Squina F.M."/>
            <person name="Sun H."/>
            <person name="Susca A."/>
            <person name="Todd R.B."/>
            <person name="Tsang A."/>
            <person name="Unkles S.E."/>
            <person name="van de Wiele N."/>
            <person name="van Rossen-Uffink D."/>
            <person name="Oliveira J.V."/>
            <person name="Vesth T.C."/>
            <person name="Visser J."/>
            <person name="Yu J.-H."/>
            <person name="Zhou M."/>
            <person name="Andersen M.R."/>
            <person name="Archer D.B."/>
            <person name="Baker S.E."/>
            <person name="Benoit I."/>
            <person name="Brakhage A.A."/>
            <person name="Braus G.H."/>
            <person name="Fischer R."/>
            <person name="Frisvad J.C."/>
            <person name="Goldman G.H."/>
            <person name="Houbraken J."/>
            <person name="Oakley B."/>
            <person name="Pocsi I."/>
            <person name="Scazzocchio C."/>
            <person name="Seiboth B."/>
            <person name="vanKuyk P.A."/>
            <person name="Wortman J."/>
            <person name="Dyer P.S."/>
            <person name="Grigoriev I.V."/>
        </authorList>
    </citation>
    <scope>NUCLEOTIDE SEQUENCE [LARGE SCALE GENOMIC DNA]</scope>
    <source>
        <strain evidence="3">CBS 583.65</strain>
    </source>
</reference>
<feature type="transmembrane region" description="Helical" evidence="1">
    <location>
        <begin position="20"/>
        <end position="43"/>
    </location>
</feature>
<evidence type="ECO:0000256" key="1">
    <source>
        <dbReference type="SAM" id="Phobius"/>
    </source>
</evidence>
<keyword evidence="1" id="KW-0812">Transmembrane</keyword>
<protein>
    <submittedName>
        <fullName evidence="2">Uncharacterized protein</fullName>
    </submittedName>
</protein>
<keyword evidence="3" id="KW-1185">Reference proteome</keyword>
<evidence type="ECO:0000313" key="3">
    <source>
        <dbReference type="Proteomes" id="UP000184073"/>
    </source>
</evidence>
<evidence type="ECO:0000313" key="2">
    <source>
        <dbReference type="EMBL" id="OJI98195.1"/>
    </source>
</evidence>
<organism evidence="2 3">
    <name type="scientific">Aspergillus versicolor CBS 583.65</name>
    <dbReference type="NCBI Taxonomy" id="1036611"/>
    <lineage>
        <taxon>Eukaryota</taxon>
        <taxon>Fungi</taxon>
        <taxon>Dikarya</taxon>
        <taxon>Ascomycota</taxon>
        <taxon>Pezizomycotina</taxon>
        <taxon>Eurotiomycetes</taxon>
        <taxon>Eurotiomycetidae</taxon>
        <taxon>Eurotiales</taxon>
        <taxon>Aspergillaceae</taxon>
        <taxon>Aspergillus</taxon>
        <taxon>Aspergillus subgen. Nidulantes</taxon>
    </lineage>
</organism>